<dbReference type="EMBL" id="JACGWK010000009">
    <property type="protein sequence ID" value="KAL0334218.1"/>
    <property type="molecule type" value="Genomic_DNA"/>
</dbReference>
<sequence>MTSLQKLRKPHFLKCVSLLCSGNNSTSPKSNLCVNGSLHILQLFRFCRVERAVNLRNGGDLGELAKKSRVVRREAQAALLDYLHSTRSLQFMDAENMSKNTPEFLDRLLKRVDTNDGDVWPVVDTVLENYCLLCNYGIARNRIGKIYKEATEGDVNREFLEVLEKLKKSGIGYNWLEEHLSEGGSYNWKCMLELIFLLDIGRMVRSHPLLLGTCELKKVTSLLGTLNCGVNRLCQMVKDDPYVLKKWVLGVRVDRLPGPKRVLKVRMLKTKFLLSLGFVEKSKQMEKALKVFRGKGVELQDRFDCLVNSV</sequence>
<name>A0AAW2MTD1_9LAMI</name>
<reference evidence="1" key="1">
    <citation type="submission" date="2020-06" db="EMBL/GenBank/DDBJ databases">
        <authorList>
            <person name="Li T."/>
            <person name="Hu X."/>
            <person name="Zhang T."/>
            <person name="Song X."/>
            <person name="Zhang H."/>
            <person name="Dai N."/>
            <person name="Sheng W."/>
            <person name="Hou X."/>
            <person name="Wei L."/>
        </authorList>
    </citation>
    <scope>NUCLEOTIDE SEQUENCE</scope>
    <source>
        <strain evidence="1">G01</strain>
        <tissue evidence="1">Leaf</tissue>
    </source>
</reference>
<organism evidence="1">
    <name type="scientific">Sesamum angustifolium</name>
    <dbReference type="NCBI Taxonomy" id="2727405"/>
    <lineage>
        <taxon>Eukaryota</taxon>
        <taxon>Viridiplantae</taxon>
        <taxon>Streptophyta</taxon>
        <taxon>Embryophyta</taxon>
        <taxon>Tracheophyta</taxon>
        <taxon>Spermatophyta</taxon>
        <taxon>Magnoliopsida</taxon>
        <taxon>eudicotyledons</taxon>
        <taxon>Gunneridae</taxon>
        <taxon>Pentapetalae</taxon>
        <taxon>asterids</taxon>
        <taxon>lamiids</taxon>
        <taxon>Lamiales</taxon>
        <taxon>Pedaliaceae</taxon>
        <taxon>Sesamum</taxon>
    </lineage>
</organism>
<protein>
    <submittedName>
        <fullName evidence="1">Uncharacterized protein</fullName>
    </submittedName>
</protein>
<gene>
    <name evidence="1" type="ORF">Sangu_1578000</name>
</gene>
<comment type="caution">
    <text evidence="1">The sequence shown here is derived from an EMBL/GenBank/DDBJ whole genome shotgun (WGS) entry which is preliminary data.</text>
</comment>
<reference evidence="1" key="2">
    <citation type="journal article" date="2024" name="Plant">
        <title>Genomic evolution and insights into agronomic trait innovations of Sesamum species.</title>
        <authorList>
            <person name="Miao H."/>
            <person name="Wang L."/>
            <person name="Qu L."/>
            <person name="Liu H."/>
            <person name="Sun Y."/>
            <person name="Le M."/>
            <person name="Wang Q."/>
            <person name="Wei S."/>
            <person name="Zheng Y."/>
            <person name="Lin W."/>
            <person name="Duan Y."/>
            <person name="Cao H."/>
            <person name="Xiong S."/>
            <person name="Wang X."/>
            <person name="Wei L."/>
            <person name="Li C."/>
            <person name="Ma Q."/>
            <person name="Ju M."/>
            <person name="Zhao R."/>
            <person name="Li G."/>
            <person name="Mu C."/>
            <person name="Tian Q."/>
            <person name="Mei H."/>
            <person name="Zhang T."/>
            <person name="Gao T."/>
            <person name="Zhang H."/>
        </authorList>
    </citation>
    <scope>NUCLEOTIDE SEQUENCE</scope>
    <source>
        <strain evidence="1">G01</strain>
    </source>
</reference>
<accession>A0AAW2MTD1</accession>
<dbReference type="Gene3D" id="1.25.70.10">
    <property type="entry name" value="Transcription termination factor 3, mitochondrial"/>
    <property type="match status" value="1"/>
</dbReference>
<proteinExistence type="predicted"/>
<dbReference type="InterPro" id="IPR038538">
    <property type="entry name" value="MTERF_sf"/>
</dbReference>
<evidence type="ECO:0000313" key="1">
    <source>
        <dbReference type="EMBL" id="KAL0334218.1"/>
    </source>
</evidence>
<dbReference type="AlphaFoldDB" id="A0AAW2MTD1"/>